<organism evidence="2 3">
    <name type="scientific">Tistlia consotensis USBA 355</name>
    <dbReference type="NCBI Taxonomy" id="560819"/>
    <lineage>
        <taxon>Bacteria</taxon>
        <taxon>Pseudomonadati</taxon>
        <taxon>Pseudomonadota</taxon>
        <taxon>Alphaproteobacteria</taxon>
        <taxon>Rhodospirillales</taxon>
        <taxon>Rhodovibrionaceae</taxon>
        <taxon>Tistlia</taxon>
    </lineage>
</organism>
<accession>A0A1Y6CPJ2</accession>
<dbReference type="PANTHER" id="PTHR11669:SF8">
    <property type="entry name" value="DNA POLYMERASE III SUBUNIT DELTA"/>
    <property type="match status" value="1"/>
</dbReference>
<sequence>MSAAPEPRANPRLLDQEAAERRLLEAERSGRLPHAWLIVGPRGIGKATLAFRFARHLLAGGLRDEGPGLFGDAPAEPSLALSPDHRIFHQVAAAGHPDLVTIAREADPKTGRVKRDISVDSVRKATDFLRLTSAEGGRRIVIVDSADEMNANAANALLKVLEEPPQAALLLLVSHSPGGLLPTIRSRCRQLALRPLPSGTVEGLLADFRPELDPADRHSLAVLSEGSIGRAETLAELGGLLLYRELLGYLEALPRLDVGRLHEFGERLARDSSGEAFRTVGELLERWLARLLRAGAGGELPPEVVPGEAEVIARLLQRGSLEAWLRLWEKLSRLFSRTESANLDRKQAILTAFLALQARAA</sequence>
<protein>
    <submittedName>
        <fullName evidence="2">DNA polymerase III, delta prime subunit</fullName>
    </submittedName>
</protein>
<dbReference type="InterPro" id="IPR027417">
    <property type="entry name" value="P-loop_NTPase"/>
</dbReference>
<dbReference type="RefSeq" id="WP_085125465.1">
    <property type="nucleotide sequence ID" value="NZ_FWZX01000028.1"/>
</dbReference>
<dbReference type="EMBL" id="FWZX01000028">
    <property type="protein sequence ID" value="SMF68815.1"/>
    <property type="molecule type" value="Genomic_DNA"/>
</dbReference>
<reference evidence="2 3" key="1">
    <citation type="submission" date="2017-04" db="EMBL/GenBank/DDBJ databases">
        <authorList>
            <person name="Afonso C.L."/>
            <person name="Miller P.J."/>
            <person name="Scott M.A."/>
            <person name="Spackman E."/>
            <person name="Goraichik I."/>
            <person name="Dimitrov K.M."/>
            <person name="Suarez D.L."/>
            <person name="Swayne D.E."/>
        </authorList>
    </citation>
    <scope>NUCLEOTIDE SEQUENCE [LARGE SCALE GENOMIC DNA]</scope>
    <source>
        <strain evidence="2 3">USBA 355</strain>
    </source>
</reference>
<dbReference type="GO" id="GO:0009360">
    <property type="term" value="C:DNA polymerase III complex"/>
    <property type="evidence" value="ECO:0007669"/>
    <property type="project" value="TreeGrafter"/>
</dbReference>
<dbReference type="SUPFAM" id="SSF52540">
    <property type="entry name" value="P-loop containing nucleoside triphosphate hydrolases"/>
    <property type="match status" value="1"/>
</dbReference>
<dbReference type="InterPro" id="IPR003593">
    <property type="entry name" value="AAA+_ATPase"/>
</dbReference>
<feature type="domain" description="AAA+ ATPase" evidence="1">
    <location>
        <begin position="32"/>
        <end position="196"/>
    </location>
</feature>
<dbReference type="GO" id="GO:0006261">
    <property type="term" value="P:DNA-templated DNA replication"/>
    <property type="evidence" value="ECO:0007669"/>
    <property type="project" value="TreeGrafter"/>
</dbReference>
<proteinExistence type="predicted"/>
<gene>
    <name evidence="2" type="ORF">SAMN05428998_12819</name>
</gene>
<evidence type="ECO:0000259" key="1">
    <source>
        <dbReference type="SMART" id="SM00382"/>
    </source>
</evidence>
<dbReference type="Gene3D" id="3.40.50.300">
    <property type="entry name" value="P-loop containing nucleotide triphosphate hydrolases"/>
    <property type="match status" value="1"/>
</dbReference>
<dbReference type="Pfam" id="PF13177">
    <property type="entry name" value="DNA_pol3_delta2"/>
    <property type="match status" value="1"/>
</dbReference>
<dbReference type="PANTHER" id="PTHR11669">
    <property type="entry name" value="REPLICATION FACTOR C / DNA POLYMERASE III GAMMA-TAU SUBUNIT"/>
    <property type="match status" value="1"/>
</dbReference>
<dbReference type="SMART" id="SM00382">
    <property type="entry name" value="AAA"/>
    <property type="match status" value="1"/>
</dbReference>
<evidence type="ECO:0000313" key="3">
    <source>
        <dbReference type="Proteomes" id="UP000192917"/>
    </source>
</evidence>
<dbReference type="NCBIfam" id="NF005677">
    <property type="entry name" value="PRK07471.1"/>
    <property type="match status" value="1"/>
</dbReference>
<name>A0A1Y6CPJ2_9PROT</name>
<dbReference type="InterPro" id="IPR050238">
    <property type="entry name" value="DNA_Rep/Repair_Clamp_Loader"/>
</dbReference>
<keyword evidence="3" id="KW-1185">Reference proteome</keyword>
<dbReference type="Proteomes" id="UP000192917">
    <property type="component" value="Unassembled WGS sequence"/>
</dbReference>
<dbReference type="STRING" id="560819.SAMN05428998_12819"/>
<evidence type="ECO:0000313" key="2">
    <source>
        <dbReference type="EMBL" id="SMF68815.1"/>
    </source>
</evidence>
<dbReference type="AlphaFoldDB" id="A0A1Y6CPJ2"/>